<name>A0A444G0B7_ENSVE</name>
<protein>
    <submittedName>
        <fullName evidence="1">Uncharacterized protein</fullName>
    </submittedName>
</protein>
<organism evidence="1 2">
    <name type="scientific">Ensete ventricosum</name>
    <name type="common">Abyssinian banana</name>
    <name type="synonym">Musa ensete</name>
    <dbReference type="NCBI Taxonomy" id="4639"/>
    <lineage>
        <taxon>Eukaryota</taxon>
        <taxon>Viridiplantae</taxon>
        <taxon>Streptophyta</taxon>
        <taxon>Embryophyta</taxon>
        <taxon>Tracheophyta</taxon>
        <taxon>Spermatophyta</taxon>
        <taxon>Magnoliopsida</taxon>
        <taxon>Liliopsida</taxon>
        <taxon>Zingiberales</taxon>
        <taxon>Musaceae</taxon>
        <taxon>Ensete</taxon>
    </lineage>
</organism>
<accession>A0A444G0B7</accession>
<evidence type="ECO:0000313" key="2">
    <source>
        <dbReference type="Proteomes" id="UP000287651"/>
    </source>
</evidence>
<comment type="caution">
    <text evidence="1">The sequence shown here is derived from an EMBL/GenBank/DDBJ whole genome shotgun (WGS) entry which is preliminary data.</text>
</comment>
<dbReference type="AlphaFoldDB" id="A0A444G0B7"/>
<reference evidence="1 2" key="1">
    <citation type="journal article" date="2014" name="Agronomy (Basel)">
        <title>A Draft Genome Sequence for Ensete ventricosum, the Drought-Tolerant Tree Against Hunger.</title>
        <authorList>
            <person name="Harrison J."/>
            <person name="Moore K.A."/>
            <person name="Paszkiewicz K."/>
            <person name="Jones T."/>
            <person name="Grant M."/>
            <person name="Ambacheew D."/>
            <person name="Muzemil S."/>
            <person name="Studholme D.J."/>
        </authorList>
    </citation>
    <scope>NUCLEOTIDE SEQUENCE [LARGE SCALE GENOMIC DNA]</scope>
</reference>
<evidence type="ECO:0000313" key="1">
    <source>
        <dbReference type="EMBL" id="RRT66037.1"/>
    </source>
</evidence>
<dbReference type="Proteomes" id="UP000287651">
    <property type="component" value="Unassembled WGS sequence"/>
</dbReference>
<gene>
    <name evidence="1" type="ORF">B296_00033360</name>
</gene>
<proteinExistence type="predicted"/>
<dbReference type="EMBL" id="AMZH03005585">
    <property type="protein sequence ID" value="RRT66037.1"/>
    <property type="molecule type" value="Genomic_DNA"/>
</dbReference>
<sequence>MRTTAASAAAAYHPLVPSPEPLALGFGLSPMEPEDGLPEAEDGFRAPAQVAVPMSAPPESAVGVSRDSLRALE</sequence>